<accession>A0A1H6F1Y6</accession>
<feature type="domain" description="Peptidase S33 tripeptidyl aminopeptidase-like C-terminal" evidence="1">
    <location>
        <begin position="17"/>
        <end position="62"/>
    </location>
</feature>
<dbReference type="RefSeq" id="WP_103963960.1">
    <property type="nucleotide sequence ID" value="NZ_FNVT01000031.1"/>
</dbReference>
<dbReference type="Pfam" id="PF08386">
    <property type="entry name" value="Abhydrolase_4"/>
    <property type="match status" value="1"/>
</dbReference>
<dbReference type="InterPro" id="IPR029058">
    <property type="entry name" value="AB_hydrolase_fold"/>
</dbReference>
<organism evidence="2 3">
    <name type="scientific">Nonomuraea solani</name>
    <dbReference type="NCBI Taxonomy" id="1144553"/>
    <lineage>
        <taxon>Bacteria</taxon>
        <taxon>Bacillati</taxon>
        <taxon>Actinomycetota</taxon>
        <taxon>Actinomycetes</taxon>
        <taxon>Streptosporangiales</taxon>
        <taxon>Streptosporangiaceae</taxon>
        <taxon>Nonomuraea</taxon>
    </lineage>
</organism>
<dbReference type="Gene3D" id="3.40.50.1820">
    <property type="entry name" value="alpha/beta hydrolase"/>
    <property type="match status" value="1"/>
</dbReference>
<sequence length="77" mass="8535">MLNAEDGFDLRHRLRDVTAPTLLIQGERTWLTPLELARQTAEGIPGTRLISYPGRSHAATFTDDRFVPDVLGFLLGG</sequence>
<dbReference type="Proteomes" id="UP000236732">
    <property type="component" value="Unassembled WGS sequence"/>
</dbReference>
<keyword evidence="3" id="KW-1185">Reference proteome</keyword>
<gene>
    <name evidence="2" type="ORF">SAMN05444920_13156</name>
</gene>
<proteinExistence type="predicted"/>
<protein>
    <submittedName>
        <fullName evidence="2">TAP-like protein</fullName>
    </submittedName>
</protein>
<dbReference type="EMBL" id="FNVT01000031">
    <property type="protein sequence ID" value="SEH02944.1"/>
    <property type="molecule type" value="Genomic_DNA"/>
</dbReference>
<name>A0A1H6F1Y6_9ACTN</name>
<evidence type="ECO:0000313" key="2">
    <source>
        <dbReference type="EMBL" id="SEH02944.1"/>
    </source>
</evidence>
<evidence type="ECO:0000313" key="3">
    <source>
        <dbReference type="Proteomes" id="UP000236732"/>
    </source>
</evidence>
<dbReference type="InterPro" id="IPR013595">
    <property type="entry name" value="Pept_S33_TAP-like_C"/>
</dbReference>
<dbReference type="SUPFAM" id="SSF53474">
    <property type="entry name" value="alpha/beta-Hydrolases"/>
    <property type="match status" value="1"/>
</dbReference>
<dbReference type="OrthoDB" id="9802489at2"/>
<dbReference type="AlphaFoldDB" id="A0A1H6F1Y6"/>
<evidence type="ECO:0000259" key="1">
    <source>
        <dbReference type="Pfam" id="PF08386"/>
    </source>
</evidence>
<reference evidence="2 3" key="1">
    <citation type="submission" date="2016-10" db="EMBL/GenBank/DDBJ databases">
        <authorList>
            <person name="de Groot N.N."/>
        </authorList>
    </citation>
    <scope>NUCLEOTIDE SEQUENCE [LARGE SCALE GENOMIC DNA]</scope>
    <source>
        <strain evidence="2 3">CGMCC 4.7037</strain>
    </source>
</reference>